<accession>A0AAW1PL43</accession>
<dbReference type="EMBL" id="JALJOR010000011">
    <property type="protein sequence ID" value="KAK9808804.1"/>
    <property type="molecule type" value="Genomic_DNA"/>
</dbReference>
<proteinExistence type="predicted"/>
<dbReference type="Proteomes" id="UP001489004">
    <property type="component" value="Unassembled WGS sequence"/>
</dbReference>
<protein>
    <submittedName>
        <fullName evidence="1">Uncharacterized protein</fullName>
    </submittedName>
</protein>
<gene>
    <name evidence="1" type="ORF">WJX72_004024</name>
</gene>
<sequence length="131" mass="14974">MADACEAVALPWVLKKALAVLNTLEVEDSETHFKTVIKAGGLMDVVERYPWDGAEVQHSRRDKRKGHHQGKVVRTAEGPSIQVRWENPYGGECADTFELSQDGRTLTQWTDMLIRDSQRRCQYKTVYHRSS</sequence>
<reference evidence="1 2" key="1">
    <citation type="journal article" date="2024" name="Nat. Commun.">
        <title>Phylogenomics reveals the evolutionary origins of lichenization in chlorophyte algae.</title>
        <authorList>
            <person name="Puginier C."/>
            <person name="Libourel C."/>
            <person name="Otte J."/>
            <person name="Skaloud P."/>
            <person name="Haon M."/>
            <person name="Grisel S."/>
            <person name="Petersen M."/>
            <person name="Berrin J.G."/>
            <person name="Delaux P.M."/>
            <person name="Dal Grande F."/>
            <person name="Keller J."/>
        </authorList>
    </citation>
    <scope>NUCLEOTIDE SEQUENCE [LARGE SCALE GENOMIC DNA]</scope>
    <source>
        <strain evidence="1 2">SAG 2043</strain>
    </source>
</reference>
<dbReference type="AlphaFoldDB" id="A0AAW1PL43"/>
<comment type="caution">
    <text evidence="1">The sequence shown here is derived from an EMBL/GenBank/DDBJ whole genome shotgun (WGS) entry which is preliminary data.</text>
</comment>
<evidence type="ECO:0000313" key="1">
    <source>
        <dbReference type="EMBL" id="KAK9808804.1"/>
    </source>
</evidence>
<organism evidence="1 2">
    <name type="scientific">[Myrmecia] bisecta</name>
    <dbReference type="NCBI Taxonomy" id="41462"/>
    <lineage>
        <taxon>Eukaryota</taxon>
        <taxon>Viridiplantae</taxon>
        <taxon>Chlorophyta</taxon>
        <taxon>core chlorophytes</taxon>
        <taxon>Trebouxiophyceae</taxon>
        <taxon>Trebouxiales</taxon>
        <taxon>Trebouxiaceae</taxon>
        <taxon>Myrmecia</taxon>
    </lineage>
</organism>
<keyword evidence="2" id="KW-1185">Reference proteome</keyword>
<evidence type="ECO:0000313" key="2">
    <source>
        <dbReference type="Proteomes" id="UP001489004"/>
    </source>
</evidence>
<name>A0AAW1PL43_9CHLO</name>